<accession>A0AAE0YPP7</accession>
<keyword evidence="3" id="KW-1185">Reference proteome</keyword>
<organism evidence="2 3">
    <name type="scientific">Elysia crispata</name>
    <name type="common">lettuce slug</name>
    <dbReference type="NCBI Taxonomy" id="231223"/>
    <lineage>
        <taxon>Eukaryota</taxon>
        <taxon>Metazoa</taxon>
        <taxon>Spiralia</taxon>
        <taxon>Lophotrochozoa</taxon>
        <taxon>Mollusca</taxon>
        <taxon>Gastropoda</taxon>
        <taxon>Heterobranchia</taxon>
        <taxon>Euthyneura</taxon>
        <taxon>Panpulmonata</taxon>
        <taxon>Sacoglossa</taxon>
        <taxon>Placobranchoidea</taxon>
        <taxon>Plakobranchidae</taxon>
        <taxon>Elysia</taxon>
    </lineage>
</organism>
<dbReference type="Proteomes" id="UP001283361">
    <property type="component" value="Unassembled WGS sequence"/>
</dbReference>
<protein>
    <submittedName>
        <fullName evidence="2">Uncharacterized protein</fullName>
    </submittedName>
</protein>
<evidence type="ECO:0000313" key="2">
    <source>
        <dbReference type="EMBL" id="KAK3751904.1"/>
    </source>
</evidence>
<evidence type="ECO:0000313" key="3">
    <source>
        <dbReference type="Proteomes" id="UP001283361"/>
    </source>
</evidence>
<reference evidence="2" key="1">
    <citation type="journal article" date="2023" name="G3 (Bethesda)">
        <title>A reference genome for the long-term kleptoplast-retaining sea slug Elysia crispata morphotype clarki.</title>
        <authorList>
            <person name="Eastman K.E."/>
            <person name="Pendleton A.L."/>
            <person name="Shaikh M.A."/>
            <person name="Suttiyut T."/>
            <person name="Ogas R."/>
            <person name="Tomko P."/>
            <person name="Gavelis G."/>
            <person name="Widhalm J.R."/>
            <person name="Wisecaver J.H."/>
        </authorList>
    </citation>
    <scope>NUCLEOTIDE SEQUENCE</scope>
    <source>
        <strain evidence="2">ECLA1</strain>
    </source>
</reference>
<evidence type="ECO:0000256" key="1">
    <source>
        <dbReference type="SAM" id="MobiDB-lite"/>
    </source>
</evidence>
<proteinExistence type="predicted"/>
<gene>
    <name evidence="2" type="ORF">RRG08_047177</name>
</gene>
<sequence length="150" mass="17056">MHDFDKTPDIIRYLALLFNTNRDHGLTRTPPSGSQSRRSTQQSPSLSSVRDPNLKPETSNLREIDVPCTILVTDLSLQCDVTIMIDFSLQCDVTIMIDFSFQCDVTIMIDFSFQCDVTIMIDFSFQCVIPVKIDCSLQCDVTIMIDFSLR</sequence>
<feature type="compositionally biased region" description="Low complexity" evidence="1">
    <location>
        <begin position="27"/>
        <end position="48"/>
    </location>
</feature>
<dbReference type="EMBL" id="JAWDGP010005804">
    <property type="protein sequence ID" value="KAK3751904.1"/>
    <property type="molecule type" value="Genomic_DNA"/>
</dbReference>
<name>A0AAE0YPP7_9GAST</name>
<dbReference type="AlphaFoldDB" id="A0AAE0YPP7"/>
<comment type="caution">
    <text evidence="2">The sequence shown here is derived from an EMBL/GenBank/DDBJ whole genome shotgun (WGS) entry which is preliminary data.</text>
</comment>
<feature type="region of interest" description="Disordered" evidence="1">
    <location>
        <begin position="24"/>
        <end position="58"/>
    </location>
</feature>